<comment type="caution">
    <text evidence="4">The sequence shown here is derived from an EMBL/GenBank/DDBJ whole genome shotgun (WGS) entry which is preliminary data.</text>
</comment>
<dbReference type="GO" id="GO:0003964">
    <property type="term" value="F:RNA-directed DNA polymerase activity"/>
    <property type="evidence" value="ECO:0007669"/>
    <property type="project" value="UniProtKB-KW"/>
</dbReference>
<accession>A0A6L2J1Q8</accession>
<dbReference type="SUPFAM" id="SSF56672">
    <property type="entry name" value="DNA/RNA polymerases"/>
    <property type="match status" value="1"/>
</dbReference>
<dbReference type="PANTHER" id="PTHR24559">
    <property type="entry name" value="TRANSPOSON TY3-I GAG-POL POLYPROTEIN"/>
    <property type="match status" value="1"/>
</dbReference>
<gene>
    <name evidence="4" type="ORF">Tci_002927</name>
</gene>
<proteinExistence type="predicted"/>
<dbReference type="InterPro" id="IPR001969">
    <property type="entry name" value="Aspartic_peptidase_AS"/>
</dbReference>
<dbReference type="InterPro" id="IPR053134">
    <property type="entry name" value="RNA-dir_DNA_polymerase"/>
</dbReference>
<reference evidence="4" key="1">
    <citation type="journal article" date="2019" name="Sci. Rep.">
        <title>Draft genome of Tanacetum cinerariifolium, the natural source of mosquito coil.</title>
        <authorList>
            <person name="Yamashiro T."/>
            <person name="Shiraishi A."/>
            <person name="Satake H."/>
            <person name="Nakayama K."/>
        </authorList>
    </citation>
    <scope>NUCLEOTIDE SEQUENCE</scope>
</reference>
<evidence type="ECO:0000313" key="4">
    <source>
        <dbReference type="EMBL" id="GEU30949.1"/>
    </source>
</evidence>
<dbReference type="AlphaFoldDB" id="A0A6L2J1Q8"/>
<dbReference type="Pfam" id="PF08284">
    <property type="entry name" value="RVP_2"/>
    <property type="match status" value="1"/>
</dbReference>
<dbReference type="Gene3D" id="3.10.10.10">
    <property type="entry name" value="HIV Type 1 Reverse Transcriptase, subunit A, domain 1"/>
    <property type="match status" value="1"/>
</dbReference>
<keyword evidence="4" id="KW-0808">Transferase</keyword>
<feature type="compositionally biased region" description="Basic and acidic residues" evidence="1">
    <location>
        <begin position="121"/>
        <end position="130"/>
    </location>
</feature>
<dbReference type="Gene3D" id="3.30.70.270">
    <property type="match status" value="1"/>
</dbReference>
<dbReference type="PANTHER" id="PTHR24559:SF427">
    <property type="entry name" value="RNA-DIRECTED DNA POLYMERASE"/>
    <property type="match status" value="1"/>
</dbReference>
<evidence type="ECO:0000259" key="2">
    <source>
        <dbReference type="Pfam" id="PF00078"/>
    </source>
</evidence>
<evidence type="ECO:0000256" key="1">
    <source>
        <dbReference type="SAM" id="MobiDB-lite"/>
    </source>
</evidence>
<evidence type="ECO:0000259" key="3">
    <source>
        <dbReference type="Pfam" id="PF19259"/>
    </source>
</evidence>
<dbReference type="InterPro" id="IPR045358">
    <property type="entry name" value="Ty3_capsid"/>
</dbReference>
<dbReference type="Pfam" id="PF19259">
    <property type="entry name" value="Ty3_capsid"/>
    <property type="match status" value="1"/>
</dbReference>
<name>A0A6L2J1Q8_TANCI</name>
<feature type="domain" description="Ty3 transposon capsid-like protein" evidence="3">
    <location>
        <begin position="142"/>
        <end position="306"/>
    </location>
</feature>
<dbReference type="InterPro" id="IPR000477">
    <property type="entry name" value="RT_dom"/>
</dbReference>
<feature type="region of interest" description="Disordered" evidence="1">
    <location>
        <begin position="112"/>
        <end position="132"/>
    </location>
</feature>
<keyword evidence="4" id="KW-0548">Nucleotidyltransferase</keyword>
<dbReference type="InterPro" id="IPR043502">
    <property type="entry name" value="DNA/RNA_pol_sf"/>
</dbReference>
<feature type="domain" description="Reverse transcriptase" evidence="2">
    <location>
        <begin position="482"/>
        <end position="639"/>
    </location>
</feature>
<protein>
    <submittedName>
        <fullName evidence="4">Putative reverse transcriptase domain-containing protein</fullName>
    </submittedName>
</protein>
<organism evidence="4">
    <name type="scientific">Tanacetum cinerariifolium</name>
    <name type="common">Dalmatian daisy</name>
    <name type="synonym">Chrysanthemum cinerariifolium</name>
    <dbReference type="NCBI Taxonomy" id="118510"/>
    <lineage>
        <taxon>Eukaryota</taxon>
        <taxon>Viridiplantae</taxon>
        <taxon>Streptophyta</taxon>
        <taxon>Embryophyta</taxon>
        <taxon>Tracheophyta</taxon>
        <taxon>Spermatophyta</taxon>
        <taxon>Magnoliopsida</taxon>
        <taxon>eudicotyledons</taxon>
        <taxon>Gunneridae</taxon>
        <taxon>Pentapetalae</taxon>
        <taxon>asterids</taxon>
        <taxon>campanulids</taxon>
        <taxon>Asterales</taxon>
        <taxon>Asteraceae</taxon>
        <taxon>Asteroideae</taxon>
        <taxon>Anthemideae</taxon>
        <taxon>Anthemidinae</taxon>
        <taxon>Tanacetum</taxon>
    </lineage>
</organism>
<dbReference type="EMBL" id="BKCJ010000204">
    <property type="protein sequence ID" value="GEU30949.1"/>
    <property type="molecule type" value="Genomic_DNA"/>
</dbReference>
<dbReference type="InterPro" id="IPR043128">
    <property type="entry name" value="Rev_trsase/Diguanyl_cyclase"/>
</dbReference>
<dbReference type="CDD" id="cd01647">
    <property type="entry name" value="RT_LTR"/>
    <property type="match status" value="1"/>
</dbReference>
<dbReference type="GO" id="GO:0006508">
    <property type="term" value="P:proteolysis"/>
    <property type="evidence" value="ECO:0007669"/>
    <property type="project" value="InterPro"/>
</dbReference>
<dbReference type="PROSITE" id="PS00141">
    <property type="entry name" value="ASP_PROTEASE"/>
    <property type="match status" value="1"/>
</dbReference>
<dbReference type="Pfam" id="PF00078">
    <property type="entry name" value="RVT_1"/>
    <property type="match status" value="1"/>
</dbReference>
<dbReference type="GO" id="GO:0004190">
    <property type="term" value="F:aspartic-type endopeptidase activity"/>
    <property type="evidence" value="ECO:0007669"/>
    <property type="project" value="InterPro"/>
</dbReference>
<sequence length="670" mass="76358">MRFLILVGHEISLRAGAKPWRPKLEPLLRDVDVLHRQRIRDEDRLTSHIQHDHDMFRKLVRTTEAGPQDGPVDAENATKENATTTTHMTDAQIKALIAQGVATALAEYEATRGSGNGDDSYDSRTGERRQAPTARECTYSDFLKCQPLNFKGTEGFVGLTQWFKKMESVFRISNCTTMCQIKFATCALQRNALTWRKSHVNTVIHEVSYGMTWKSLKYMITNIYYLRGEIKKLDIELWNLKVKGTDVLSYNQRFQGLALMCSRIFLEESDEVEKYVGGLLDMIQGSVMASNPNTMQDAIEFATELMDQKICSFADPTIMMGSVLPSIPTARGLAIWPGHYKRDCPKLENKSQGNQAGNGNDVARAYVVGTAETNLNFIVVTSTFLLNNCYASILFDTGADRSFVSAAFSSLIDITPTALDHDYDAELVDGKIIRVNTIIRARAPYRLAPSEMKELSNQLRELSDKGFIRPSSSPWGAPVLFVKKKDGSFWTCIDCRELNKLTVKNCYPLPRIDDLFDQLQGSSVHSKIDLRSGYHQLRVREENISKIAFRTRYGHYEFQIMSFGFTNAPFVFMDLMNRVCKPYLDKFVIVFIDGILIYSKNKQEHEEHLKLILELLKKEELYAKFSKCEFWILKVQFLGRVIYSQDVHVDLSKIESIKDWVSPKTPTEIC</sequence>
<keyword evidence="4" id="KW-0695">RNA-directed DNA polymerase</keyword>